<evidence type="ECO:0000256" key="1">
    <source>
        <dbReference type="ARBA" id="ARBA00022448"/>
    </source>
</evidence>
<dbReference type="GO" id="GO:0005384">
    <property type="term" value="F:manganese ion transmembrane transporter activity"/>
    <property type="evidence" value="ECO:0007669"/>
    <property type="project" value="UniProtKB-UniRule"/>
</dbReference>
<evidence type="ECO:0000256" key="2">
    <source>
        <dbReference type="ARBA" id="ARBA00022475"/>
    </source>
</evidence>
<dbReference type="EMBL" id="JACHYB010000002">
    <property type="protein sequence ID" value="MBB3188387.1"/>
    <property type="molecule type" value="Genomic_DNA"/>
</dbReference>
<feature type="transmembrane region" description="Helical" evidence="8">
    <location>
        <begin position="152"/>
        <end position="170"/>
    </location>
</feature>
<feature type="transmembrane region" description="Helical" evidence="8">
    <location>
        <begin position="120"/>
        <end position="140"/>
    </location>
</feature>
<feature type="transmembrane region" description="Helical" evidence="8">
    <location>
        <begin position="54"/>
        <end position="72"/>
    </location>
</feature>
<evidence type="ECO:0000313" key="9">
    <source>
        <dbReference type="EMBL" id="MBB3188387.1"/>
    </source>
</evidence>
<keyword evidence="4 8" id="KW-1133">Transmembrane helix</keyword>
<keyword evidence="6 8" id="KW-0472">Membrane</keyword>
<evidence type="ECO:0000256" key="7">
    <source>
        <dbReference type="ARBA" id="ARBA00023211"/>
    </source>
</evidence>
<comment type="function">
    <text evidence="8">Probably functions as a manganese efflux pump.</text>
</comment>
<keyword evidence="1 8" id="KW-0813">Transport</keyword>
<dbReference type="HAMAP" id="MF_01521">
    <property type="entry name" value="MntP_pump"/>
    <property type="match status" value="1"/>
</dbReference>
<dbReference type="RefSeq" id="WP_183414137.1">
    <property type="nucleotide sequence ID" value="NZ_JACHYB010000002.1"/>
</dbReference>
<accession>A0A7W5H3H4</accession>
<feature type="transmembrane region" description="Helical" evidence="8">
    <location>
        <begin position="22"/>
        <end position="42"/>
    </location>
</feature>
<proteinExistence type="inferred from homology"/>
<dbReference type="AlphaFoldDB" id="A0A7W5H3H4"/>
<evidence type="ECO:0000256" key="6">
    <source>
        <dbReference type="ARBA" id="ARBA00023136"/>
    </source>
</evidence>
<gene>
    <name evidence="8" type="primary">mntP</name>
    <name evidence="9" type="ORF">FHX64_002585</name>
</gene>
<evidence type="ECO:0000256" key="5">
    <source>
        <dbReference type="ARBA" id="ARBA00023065"/>
    </source>
</evidence>
<comment type="similarity">
    <text evidence="8">Belongs to the MntP (TC 9.B.29) family.</text>
</comment>
<dbReference type="Proteomes" id="UP000544222">
    <property type="component" value="Unassembled WGS sequence"/>
</dbReference>
<keyword evidence="5 8" id="KW-0406">Ion transport</keyword>
<comment type="caution">
    <text evidence="9">The sequence shown here is derived from an EMBL/GenBank/DDBJ whole genome shotgun (WGS) entry which is preliminary data.</text>
</comment>
<evidence type="ECO:0000256" key="3">
    <source>
        <dbReference type="ARBA" id="ARBA00022692"/>
    </source>
</evidence>
<comment type="subcellular location">
    <subcellularLocation>
        <location evidence="8">Cell membrane</location>
        <topology evidence="8">Multi-pass membrane protein</topology>
    </subcellularLocation>
</comment>
<keyword evidence="3 8" id="KW-0812">Transmembrane</keyword>
<reference evidence="9 10" key="1">
    <citation type="submission" date="2020-08" db="EMBL/GenBank/DDBJ databases">
        <title>Genomic Encyclopedia of Type Strains, Phase IV (KMG-IV): sequencing the most valuable type-strain genomes for metagenomic binning, comparative biology and taxonomic classification.</title>
        <authorList>
            <person name="Goeker M."/>
        </authorList>
    </citation>
    <scope>NUCLEOTIDE SEQUENCE [LARGE SCALE GENOMIC DNA]</scope>
    <source>
        <strain evidence="9 10">DSM 27471</strain>
    </source>
</reference>
<dbReference type="InterPro" id="IPR003810">
    <property type="entry name" value="Mntp/YtaF"/>
</dbReference>
<dbReference type="PANTHER" id="PTHR35529">
    <property type="entry name" value="MANGANESE EFFLUX PUMP MNTP-RELATED"/>
    <property type="match status" value="1"/>
</dbReference>
<dbReference type="InterPro" id="IPR022929">
    <property type="entry name" value="Put_MntP"/>
</dbReference>
<evidence type="ECO:0000256" key="8">
    <source>
        <dbReference type="HAMAP-Rule" id="MF_01521"/>
    </source>
</evidence>
<organism evidence="9 10">
    <name type="scientific">Microbacter margulisiae</name>
    <dbReference type="NCBI Taxonomy" id="1350067"/>
    <lineage>
        <taxon>Bacteria</taxon>
        <taxon>Pseudomonadati</taxon>
        <taxon>Bacteroidota</taxon>
        <taxon>Bacteroidia</taxon>
        <taxon>Bacteroidales</taxon>
        <taxon>Porphyromonadaceae</taxon>
        <taxon>Microbacter</taxon>
    </lineage>
</organism>
<protein>
    <recommendedName>
        <fullName evidence="8">Putative manganese efflux pump MntP</fullName>
    </recommendedName>
</protein>
<feature type="transmembrane region" description="Helical" evidence="8">
    <location>
        <begin position="92"/>
        <end position="114"/>
    </location>
</feature>
<dbReference type="GO" id="GO:0005886">
    <property type="term" value="C:plasma membrane"/>
    <property type="evidence" value="ECO:0007669"/>
    <property type="project" value="UniProtKB-SubCell"/>
</dbReference>
<dbReference type="Pfam" id="PF02659">
    <property type="entry name" value="Mntp"/>
    <property type="match status" value="1"/>
</dbReference>
<evidence type="ECO:0000256" key="4">
    <source>
        <dbReference type="ARBA" id="ARBA00022989"/>
    </source>
</evidence>
<name>A0A7W5H3H4_9PORP</name>
<sequence>MDTVSVSVAAGCSKQPLKIGTILRFALVLAVMQGGMPVLGWFLGEHVADLLSHIDHWIAFGLLTWIGGKMVYDGIIEYHHPHKKKSLRLNSYKFLFTLGIATSIDAFAVGFTFAALHQTIWLPVFIITLTTLAFALLGIFVGRKIGNHFQNYAEIVGGLLLIGIGIKIVIEHLSIH</sequence>
<keyword evidence="10" id="KW-1185">Reference proteome</keyword>
<keyword evidence="2 8" id="KW-1003">Cell membrane</keyword>
<evidence type="ECO:0000313" key="10">
    <source>
        <dbReference type="Proteomes" id="UP000544222"/>
    </source>
</evidence>
<dbReference type="PANTHER" id="PTHR35529:SF1">
    <property type="entry name" value="MANGANESE EFFLUX PUMP MNTP-RELATED"/>
    <property type="match status" value="1"/>
</dbReference>
<keyword evidence="7 8" id="KW-0464">Manganese</keyword>